<comment type="cofactor">
    <cofactor evidence="1">
        <name>Zn(2+)</name>
        <dbReference type="ChEBI" id="CHEBI:29105"/>
    </cofactor>
</comment>
<proteinExistence type="predicted"/>
<dbReference type="PANTHER" id="PTHR11733">
    <property type="entry name" value="ZINC METALLOPROTEASE FAMILY M13 NEPRILYSIN-RELATED"/>
    <property type="match status" value="1"/>
</dbReference>
<evidence type="ECO:0000256" key="6">
    <source>
        <dbReference type="ARBA" id="ARBA00023049"/>
    </source>
</evidence>
<keyword evidence="4" id="KW-0378">Hydrolase</keyword>
<dbReference type="GO" id="GO:0046872">
    <property type="term" value="F:metal ion binding"/>
    <property type="evidence" value="ECO:0007669"/>
    <property type="project" value="UniProtKB-KW"/>
</dbReference>
<evidence type="ECO:0000256" key="3">
    <source>
        <dbReference type="ARBA" id="ARBA00022723"/>
    </source>
</evidence>
<feature type="domain" description="Peptidase M13 N-terminal" evidence="8">
    <location>
        <begin position="17"/>
        <end position="336"/>
    </location>
</feature>
<dbReference type="SUPFAM" id="SSF55486">
    <property type="entry name" value="Metalloproteases ('zincins'), catalytic domain"/>
    <property type="match status" value="1"/>
</dbReference>
<evidence type="ECO:0000313" key="10">
    <source>
        <dbReference type="Proteomes" id="UP000593567"/>
    </source>
</evidence>
<dbReference type="InterPro" id="IPR000718">
    <property type="entry name" value="Peptidase_M13"/>
</dbReference>
<organism evidence="9 10">
    <name type="scientific">Bugula neritina</name>
    <name type="common">Brown bryozoan</name>
    <name type="synonym">Sertularia neritina</name>
    <dbReference type="NCBI Taxonomy" id="10212"/>
    <lineage>
        <taxon>Eukaryota</taxon>
        <taxon>Metazoa</taxon>
        <taxon>Spiralia</taxon>
        <taxon>Lophotrochozoa</taxon>
        <taxon>Bryozoa</taxon>
        <taxon>Gymnolaemata</taxon>
        <taxon>Cheilostomatida</taxon>
        <taxon>Flustrina</taxon>
        <taxon>Buguloidea</taxon>
        <taxon>Bugulidae</taxon>
        <taxon>Bugula</taxon>
    </lineage>
</organism>
<dbReference type="EMBL" id="VXIV02000861">
    <property type="protein sequence ID" value="KAF6035568.1"/>
    <property type="molecule type" value="Genomic_DNA"/>
</dbReference>
<dbReference type="Proteomes" id="UP000593567">
    <property type="component" value="Unassembled WGS sequence"/>
</dbReference>
<dbReference type="InterPro" id="IPR008753">
    <property type="entry name" value="Peptidase_M13_N"/>
</dbReference>
<name>A0A7J7KD74_BUGNE</name>
<dbReference type="Gene3D" id="1.10.1380.10">
    <property type="entry name" value="Neutral endopeptidase , domain2"/>
    <property type="match status" value="1"/>
</dbReference>
<evidence type="ECO:0000256" key="5">
    <source>
        <dbReference type="ARBA" id="ARBA00022833"/>
    </source>
</evidence>
<dbReference type="Pfam" id="PF05649">
    <property type="entry name" value="Peptidase_M13_N"/>
    <property type="match status" value="1"/>
</dbReference>
<evidence type="ECO:0000313" key="9">
    <source>
        <dbReference type="EMBL" id="KAF6035568.1"/>
    </source>
</evidence>
<dbReference type="GO" id="GO:0005886">
    <property type="term" value="C:plasma membrane"/>
    <property type="evidence" value="ECO:0007669"/>
    <property type="project" value="TreeGrafter"/>
</dbReference>
<dbReference type="CDD" id="cd08662">
    <property type="entry name" value="M13"/>
    <property type="match status" value="1"/>
</dbReference>
<dbReference type="InterPro" id="IPR042089">
    <property type="entry name" value="Peptidase_M13_dom_2"/>
</dbReference>
<dbReference type="PROSITE" id="PS51885">
    <property type="entry name" value="NEPRILYSIN"/>
    <property type="match status" value="1"/>
</dbReference>
<dbReference type="AlphaFoldDB" id="A0A7J7KD74"/>
<keyword evidence="3" id="KW-0479">Metal-binding</keyword>
<evidence type="ECO:0000256" key="2">
    <source>
        <dbReference type="ARBA" id="ARBA00022670"/>
    </source>
</evidence>
<sequence>MDLVQLEFDTELTLGKSIENIGYTPLHDTYKKFGRFPMIDPDWNETAFDTIDLMVALRLYNNKHLINSYVSADYKNSSNNILQLRQQDFGLPSREYYLKDQYATELEAYRQYIVDIATFFNSSKVDAETDAADLIKFETYLANVSQSKAETRDPAANYMKYTVSELYTNISSEFEWLRYLNGFFQVVNYTFTNDTELVVHSTEYLIKMTEKVLSTPKRVLANYIIWRFTMNRVSNLPKSIQEIEAKFDKIVYGVQSKPARWKKCVDYTNGFMGMAVGRLFVAKHFPEEAKSMALDMISGIRKAFTGLLNTVPWLNDKTREVAKEKEEAIVEKIGYPEWIMNNTRLNEEYKGLLGNIADDKYFANTVASLRYLCNYELKYILEPVKREFGASPPTVNAYYSGTFNQIVFPAGILQPPFWGRDRPISLNYGAIGMVIGHEISHGFDDRGRLFDKDGNLVKWWDDEVMNGVNTQSENIADNGGIKQSYQAFLHYQKKHGQGEVLPGLEEYTPNHLFFIAFAQQWCVNYRPQALKVAVEEGVHSPSMYRVRGPLANFEEFSKVYKCKSGSSMNPVKKCAVW</sequence>
<dbReference type="GO" id="GO:0004222">
    <property type="term" value="F:metalloendopeptidase activity"/>
    <property type="evidence" value="ECO:0007669"/>
    <property type="project" value="InterPro"/>
</dbReference>
<dbReference type="InterPro" id="IPR024079">
    <property type="entry name" value="MetalloPept_cat_dom_sf"/>
</dbReference>
<reference evidence="9" key="1">
    <citation type="submission" date="2020-06" db="EMBL/GenBank/DDBJ databases">
        <title>Draft genome of Bugula neritina, a colonial animal packing powerful symbionts and potential medicines.</title>
        <authorList>
            <person name="Rayko M."/>
        </authorList>
    </citation>
    <scope>NUCLEOTIDE SEQUENCE [LARGE SCALE GENOMIC DNA]</scope>
    <source>
        <strain evidence="9">Kwan_BN1</strain>
    </source>
</reference>
<dbReference type="Gene3D" id="3.40.390.10">
    <property type="entry name" value="Collagenase (Catalytic Domain)"/>
    <property type="match status" value="1"/>
</dbReference>
<evidence type="ECO:0000256" key="4">
    <source>
        <dbReference type="ARBA" id="ARBA00022801"/>
    </source>
</evidence>
<evidence type="ECO:0000259" key="7">
    <source>
        <dbReference type="Pfam" id="PF01431"/>
    </source>
</evidence>
<feature type="domain" description="Peptidase M13 C-terminal" evidence="7">
    <location>
        <begin position="465"/>
        <end position="576"/>
    </location>
</feature>
<dbReference type="PANTHER" id="PTHR11733:SF224">
    <property type="entry name" value="NEPRILYSIN-2"/>
    <property type="match status" value="1"/>
</dbReference>
<evidence type="ECO:0000259" key="8">
    <source>
        <dbReference type="Pfam" id="PF05649"/>
    </source>
</evidence>
<dbReference type="GO" id="GO:0016485">
    <property type="term" value="P:protein processing"/>
    <property type="evidence" value="ECO:0007669"/>
    <property type="project" value="TreeGrafter"/>
</dbReference>
<keyword evidence="2" id="KW-0645">Protease</keyword>
<evidence type="ECO:0000256" key="1">
    <source>
        <dbReference type="ARBA" id="ARBA00001947"/>
    </source>
</evidence>
<gene>
    <name evidence="9" type="ORF">EB796_006128</name>
</gene>
<dbReference type="PRINTS" id="PR00786">
    <property type="entry name" value="NEPRILYSIN"/>
</dbReference>
<comment type="caution">
    <text evidence="9">The sequence shown here is derived from an EMBL/GenBank/DDBJ whole genome shotgun (WGS) entry which is preliminary data.</text>
</comment>
<dbReference type="OrthoDB" id="6475849at2759"/>
<dbReference type="InterPro" id="IPR018497">
    <property type="entry name" value="Peptidase_M13_C"/>
</dbReference>
<keyword evidence="6" id="KW-0482">Metalloprotease</keyword>
<dbReference type="Pfam" id="PF01431">
    <property type="entry name" value="Peptidase_M13"/>
    <property type="match status" value="1"/>
</dbReference>
<keyword evidence="10" id="KW-1185">Reference proteome</keyword>
<keyword evidence="5" id="KW-0862">Zinc</keyword>
<protein>
    <submittedName>
        <fullName evidence="9">Nep4</fullName>
    </submittedName>
</protein>
<accession>A0A7J7KD74</accession>